<evidence type="ECO:0000256" key="3">
    <source>
        <dbReference type="ARBA" id="ARBA00023134"/>
    </source>
</evidence>
<comment type="similarity">
    <text evidence="1">Belongs to the TRAFAC class TrmE-Era-EngA-EngB-Septin-like GTPase superfamily. AIG1/Toc34/Toc159-like paraseptin GTPase family. IAN subfamily.</text>
</comment>
<name>A0AAV7V378_PLEWA</name>
<keyword evidence="2" id="KW-0547">Nucleotide-binding</keyword>
<dbReference type="InterPro" id="IPR006703">
    <property type="entry name" value="G_AIG1"/>
</dbReference>
<dbReference type="Pfam" id="PF04548">
    <property type="entry name" value="AIG1"/>
    <property type="match status" value="1"/>
</dbReference>
<gene>
    <name evidence="5" type="ORF">NDU88_005169</name>
</gene>
<dbReference type="PROSITE" id="PS51720">
    <property type="entry name" value="G_AIG1"/>
    <property type="match status" value="1"/>
</dbReference>
<comment type="caution">
    <text evidence="5">The sequence shown here is derived from an EMBL/GenBank/DDBJ whole genome shotgun (WGS) entry which is preliminary data.</text>
</comment>
<evidence type="ECO:0000256" key="1">
    <source>
        <dbReference type="ARBA" id="ARBA00008535"/>
    </source>
</evidence>
<dbReference type="Gene3D" id="3.40.50.300">
    <property type="entry name" value="P-loop containing nucleotide triphosphate hydrolases"/>
    <property type="match status" value="1"/>
</dbReference>
<dbReference type="FunFam" id="3.40.50.300:FF:000366">
    <property type="entry name" value="GTPase, IMAP family member 2"/>
    <property type="match status" value="1"/>
</dbReference>
<evidence type="ECO:0000313" key="5">
    <source>
        <dbReference type="EMBL" id="KAJ1195904.1"/>
    </source>
</evidence>
<organism evidence="5 6">
    <name type="scientific">Pleurodeles waltl</name>
    <name type="common">Iberian ribbed newt</name>
    <dbReference type="NCBI Taxonomy" id="8319"/>
    <lineage>
        <taxon>Eukaryota</taxon>
        <taxon>Metazoa</taxon>
        <taxon>Chordata</taxon>
        <taxon>Craniata</taxon>
        <taxon>Vertebrata</taxon>
        <taxon>Euteleostomi</taxon>
        <taxon>Amphibia</taxon>
        <taxon>Batrachia</taxon>
        <taxon>Caudata</taxon>
        <taxon>Salamandroidea</taxon>
        <taxon>Salamandridae</taxon>
        <taxon>Pleurodelinae</taxon>
        <taxon>Pleurodeles</taxon>
    </lineage>
</organism>
<proteinExistence type="inferred from homology"/>
<evidence type="ECO:0000313" key="6">
    <source>
        <dbReference type="Proteomes" id="UP001066276"/>
    </source>
</evidence>
<keyword evidence="6" id="KW-1185">Reference proteome</keyword>
<dbReference type="EMBL" id="JANPWB010000004">
    <property type="protein sequence ID" value="KAJ1195904.1"/>
    <property type="molecule type" value="Genomic_DNA"/>
</dbReference>
<protein>
    <recommendedName>
        <fullName evidence="4">AIG1-type G domain-containing protein</fullName>
    </recommendedName>
</protein>
<dbReference type="SUPFAM" id="SSF52540">
    <property type="entry name" value="P-loop containing nucleoside triphosphate hydrolases"/>
    <property type="match status" value="1"/>
</dbReference>
<keyword evidence="3" id="KW-0342">GTP-binding</keyword>
<evidence type="ECO:0000259" key="4">
    <source>
        <dbReference type="PROSITE" id="PS51720"/>
    </source>
</evidence>
<reference evidence="5" key="1">
    <citation type="journal article" date="2022" name="bioRxiv">
        <title>Sequencing and chromosome-scale assembly of the giantPleurodeles waltlgenome.</title>
        <authorList>
            <person name="Brown T."/>
            <person name="Elewa A."/>
            <person name="Iarovenko S."/>
            <person name="Subramanian E."/>
            <person name="Araus A.J."/>
            <person name="Petzold A."/>
            <person name="Susuki M."/>
            <person name="Suzuki K.-i.T."/>
            <person name="Hayashi T."/>
            <person name="Toyoda A."/>
            <person name="Oliveira C."/>
            <person name="Osipova E."/>
            <person name="Leigh N.D."/>
            <person name="Simon A."/>
            <person name="Yun M.H."/>
        </authorList>
    </citation>
    <scope>NUCLEOTIDE SEQUENCE</scope>
    <source>
        <strain evidence="5">20211129_DDA</strain>
        <tissue evidence="5">Liver</tissue>
    </source>
</reference>
<dbReference type="GO" id="GO:0005525">
    <property type="term" value="F:GTP binding"/>
    <property type="evidence" value="ECO:0007669"/>
    <property type="project" value="UniProtKB-KW"/>
</dbReference>
<accession>A0AAV7V378</accession>
<evidence type="ECO:0000256" key="2">
    <source>
        <dbReference type="ARBA" id="ARBA00022741"/>
    </source>
</evidence>
<dbReference type="AlphaFoldDB" id="A0AAV7V378"/>
<dbReference type="Proteomes" id="UP001066276">
    <property type="component" value="Chromosome 2_2"/>
</dbReference>
<sequence length="543" mass="58940">MACHLRPPVAPAVLRPPVAPAVLRPPAPSCGTSSTAPSCALLWHQQYCALRWHQQYCGTSSALLWHQQYCALRWHQQYCALRWHQQYCGTSSALLWHQQYCALRWHQQYCGTSSALLWHQQYCALLRPPVAPAVLRPPVAPAVLRPPVAPAVLRPPVAPAAPSCGTSSTVAPAAPSCGTSSTAPSCALLWHQQYCGTSSALLWHQQYCALLRPPVAPAVLRPPVAPAVLRPPVAPAVLWHQQRPPVAPAVLRPPVAPAVLSHRRRTGQGGGCNSLFQIPHIQSTMGTRSLNRGELRIILTGSAGAGKSATGNSILDGKHFLSKASQNSVTLTCDARTGFWKGTKLVVVDTPGFFSRSTPAEEVKPEVRQCLNLCHPGPHAIVLVLQTGRFSQEERQSVERIQSLFGRKARKHMVIVFTRKEDLEDKSIDQFVKEAEPGLKQLIAKCGGRYCAFSNKGTRDVNTQQVQELMNIIKRMVEENGGHFIPDEGFTLKDLVNKGAAIGAVVGGGAWHSSGSSHRLAIYTHSNVHGHSISSCRGSSTIL</sequence>
<dbReference type="CDD" id="cd01852">
    <property type="entry name" value="AIG1"/>
    <property type="match status" value="1"/>
</dbReference>
<dbReference type="PANTHER" id="PTHR10903">
    <property type="entry name" value="GTPASE, IMAP FAMILY MEMBER-RELATED"/>
    <property type="match status" value="1"/>
</dbReference>
<dbReference type="PANTHER" id="PTHR10903:SF170">
    <property type="entry name" value="GTPASE IMAP FAMILY MEMBER 7"/>
    <property type="match status" value="1"/>
</dbReference>
<dbReference type="InterPro" id="IPR027417">
    <property type="entry name" value="P-loop_NTPase"/>
</dbReference>
<dbReference type="InterPro" id="IPR045058">
    <property type="entry name" value="GIMA/IAN/Toc"/>
</dbReference>
<feature type="domain" description="AIG1-type G" evidence="4">
    <location>
        <begin position="292"/>
        <end position="494"/>
    </location>
</feature>